<feature type="domain" description="Pyridoxamine 5'-phosphate oxidase N-terminal" evidence="2">
    <location>
        <begin position="3"/>
        <end position="128"/>
    </location>
</feature>
<dbReference type="InterPro" id="IPR019920">
    <property type="entry name" value="F420-binding_dom_put"/>
</dbReference>
<sequence>MLPESARSVLESNALGHLVTLGQDGSPQVTIVWVGLDGDEIVSGHLSRHQKVRNIRNDGRVVLSIETPHVNDHGLQEYLVVYGTARITEGGAPELLQRLAHTYLGPEVKFPPMDNPPPGFVTRIKVDRLAGVGPWAS</sequence>
<dbReference type="STRING" id="84724.SAMN04488564_10597"/>
<dbReference type="OrthoDB" id="159383at2"/>
<dbReference type="GO" id="GO:0070967">
    <property type="term" value="F:coenzyme F420 binding"/>
    <property type="evidence" value="ECO:0007669"/>
    <property type="project" value="TreeGrafter"/>
</dbReference>
<evidence type="ECO:0000259" key="2">
    <source>
        <dbReference type="Pfam" id="PF01243"/>
    </source>
</evidence>
<keyword evidence="4" id="KW-1185">Reference proteome</keyword>
<dbReference type="NCBIfam" id="TIGR03618">
    <property type="entry name" value="Rv1155_F420"/>
    <property type="match status" value="1"/>
</dbReference>
<dbReference type="InterPro" id="IPR052019">
    <property type="entry name" value="F420H2_bilvrd_red/Heme_oxyg"/>
</dbReference>
<evidence type="ECO:0000313" key="3">
    <source>
        <dbReference type="EMBL" id="SFR20043.1"/>
    </source>
</evidence>
<dbReference type="PANTHER" id="PTHR35176">
    <property type="entry name" value="HEME OXYGENASE HI_0854-RELATED"/>
    <property type="match status" value="1"/>
</dbReference>
<evidence type="ECO:0000256" key="1">
    <source>
        <dbReference type="ARBA" id="ARBA00023002"/>
    </source>
</evidence>
<name>A0A1I6EQK2_9PSEU</name>
<dbReference type="Gene3D" id="2.30.110.10">
    <property type="entry name" value="Electron Transport, Fmn-binding Protein, Chain A"/>
    <property type="match status" value="1"/>
</dbReference>
<dbReference type="GO" id="GO:0016627">
    <property type="term" value="F:oxidoreductase activity, acting on the CH-CH group of donors"/>
    <property type="evidence" value="ECO:0007669"/>
    <property type="project" value="TreeGrafter"/>
</dbReference>
<dbReference type="InterPro" id="IPR012349">
    <property type="entry name" value="Split_barrel_FMN-bd"/>
</dbReference>
<dbReference type="InterPro" id="IPR011576">
    <property type="entry name" value="Pyridox_Oxase_N"/>
</dbReference>
<dbReference type="Pfam" id="PF01243">
    <property type="entry name" value="PNPOx_N"/>
    <property type="match status" value="1"/>
</dbReference>
<dbReference type="RefSeq" id="WP_093596662.1">
    <property type="nucleotide sequence ID" value="NZ_FOYL01000005.1"/>
</dbReference>
<dbReference type="EMBL" id="FOYL01000005">
    <property type="protein sequence ID" value="SFR20043.1"/>
    <property type="molecule type" value="Genomic_DNA"/>
</dbReference>
<evidence type="ECO:0000313" key="4">
    <source>
        <dbReference type="Proteomes" id="UP000198583"/>
    </source>
</evidence>
<proteinExistence type="predicted"/>
<dbReference type="PANTHER" id="PTHR35176:SF6">
    <property type="entry name" value="HEME OXYGENASE HI_0854-RELATED"/>
    <property type="match status" value="1"/>
</dbReference>
<gene>
    <name evidence="3" type="ORF">SAMN04488564_10597</name>
</gene>
<dbReference type="SUPFAM" id="SSF50475">
    <property type="entry name" value="FMN-binding split barrel"/>
    <property type="match status" value="1"/>
</dbReference>
<protein>
    <submittedName>
        <fullName evidence="3">PPOX class probable F420-dependent enzyme</fullName>
    </submittedName>
</protein>
<keyword evidence="1" id="KW-0560">Oxidoreductase</keyword>
<dbReference type="Proteomes" id="UP000198583">
    <property type="component" value="Unassembled WGS sequence"/>
</dbReference>
<organism evidence="3 4">
    <name type="scientific">Lentzea waywayandensis</name>
    <dbReference type="NCBI Taxonomy" id="84724"/>
    <lineage>
        <taxon>Bacteria</taxon>
        <taxon>Bacillati</taxon>
        <taxon>Actinomycetota</taxon>
        <taxon>Actinomycetes</taxon>
        <taxon>Pseudonocardiales</taxon>
        <taxon>Pseudonocardiaceae</taxon>
        <taxon>Lentzea</taxon>
    </lineage>
</organism>
<accession>A0A1I6EQK2</accession>
<dbReference type="AlphaFoldDB" id="A0A1I6EQK2"/>
<reference evidence="4" key="1">
    <citation type="submission" date="2016-10" db="EMBL/GenBank/DDBJ databases">
        <authorList>
            <person name="Varghese N."/>
            <person name="Submissions S."/>
        </authorList>
    </citation>
    <scope>NUCLEOTIDE SEQUENCE [LARGE SCALE GENOMIC DNA]</scope>
    <source>
        <strain evidence="4">DSM 44232</strain>
    </source>
</reference>
<dbReference type="GO" id="GO:0005829">
    <property type="term" value="C:cytosol"/>
    <property type="evidence" value="ECO:0007669"/>
    <property type="project" value="TreeGrafter"/>
</dbReference>